<evidence type="ECO:0000256" key="8">
    <source>
        <dbReference type="ARBA" id="ARBA00022803"/>
    </source>
</evidence>
<sequence>MVSLLAFWCLLGGFSVSVLDAGSSQRPHISRVKSAAYDELYADAKHAYNLEKWGEAVSLFEKAIADYKHEKDVKIHCRRNCRDKYRASSSSLNFMKDLELDYYRYTIYSHKCSQQCREKYLGKRTKVSLTVKKDFESRMTYAYLQFAYHKVGRNIDAARAAYTCTEIQAQDESMADNVKIYKSMPGIEEAGIYSLEPTLHQENYFNSAKLYEAEEWEEAIQGFEDALKEYFIAYENCKIMCEEEREQNKILSRSGLFGVHVDVLQCRTQCPDQLRKVKGIYVKSYLARHFNYLQMSYFKVEKLWEAASCAASFLLFEPDEDTMIDNLRYFKHVLGHDSIKITARKEAIKYYKETAIERKLLQMANVYMAEADFDDNDEWFHDGIDDKPIIQDTNIEDLVQEEETTYSLEKLWGLGPLKKEPPVENPGDVVNLERYKGSKILMTEKDLNGTSRVAVEGFATEEECKMLIKLAEKTAKLGDGYDTRNSNDKPFSFTDKETFSGVTILSASEAALNGKASVEEVELYFKLSEKVRHFTEDYFQLETPLYFSYSHLVCRTSVMDPNGHNEFHLSHPIHSDNCLLNRDGLGTCPKRSPAYTWRDFSALLYLNGDFTGGEFLFAKPDESVQARLKPECGRAVAFSAGQENLHGVAGIRKGQRCALALWFTLRQKHNETQRQAAWNILQKAKEQKQLKQLPLFTPEVATHMEL</sequence>
<keyword evidence="6 14" id="KW-0732">Signal</keyword>
<evidence type="ECO:0000259" key="15">
    <source>
        <dbReference type="PROSITE" id="PS51471"/>
    </source>
</evidence>
<dbReference type="GO" id="GO:0031418">
    <property type="term" value="F:L-ascorbic acid binding"/>
    <property type="evidence" value="ECO:0007669"/>
    <property type="project" value="InterPro"/>
</dbReference>
<dbReference type="FunFam" id="2.60.120.620:FF:000003">
    <property type="entry name" value="Prolyl 3-hydroxylase 2"/>
    <property type="match status" value="1"/>
</dbReference>
<feature type="chain" id="PRO_5042288628" description="procollagen-proline 3-dioxygenase" evidence="14">
    <location>
        <begin position="22"/>
        <end position="706"/>
    </location>
</feature>
<evidence type="ECO:0000256" key="11">
    <source>
        <dbReference type="ARBA" id="ARBA00023002"/>
    </source>
</evidence>
<dbReference type="EC" id="1.14.11.7" evidence="4"/>
<keyword evidence="5" id="KW-0479">Metal-binding</keyword>
<evidence type="ECO:0000256" key="9">
    <source>
        <dbReference type="ARBA" id="ARBA00022824"/>
    </source>
</evidence>
<dbReference type="InterPro" id="IPR011990">
    <property type="entry name" value="TPR-like_helical_dom_sf"/>
</dbReference>
<dbReference type="PANTHER" id="PTHR14049:SF9">
    <property type="entry name" value="PROCOLLAGEN-PROLINE 3-DIOXYGENASE"/>
    <property type="match status" value="1"/>
</dbReference>
<keyword evidence="13" id="KW-0325">Glycoprotein</keyword>
<reference evidence="16" key="1">
    <citation type="journal article" date="2023" name="G3 (Bethesda)">
        <title>Whole genome assembly and annotation of the endangered Caribbean coral Acropora cervicornis.</title>
        <authorList>
            <person name="Selwyn J.D."/>
            <person name="Vollmer S.V."/>
        </authorList>
    </citation>
    <scope>NUCLEOTIDE SEQUENCE</scope>
    <source>
        <strain evidence="16">K2</strain>
    </source>
</reference>
<organism evidence="16 17">
    <name type="scientific">Acropora cervicornis</name>
    <name type="common">Staghorn coral</name>
    <dbReference type="NCBI Taxonomy" id="6130"/>
    <lineage>
        <taxon>Eukaryota</taxon>
        <taxon>Metazoa</taxon>
        <taxon>Cnidaria</taxon>
        <taxon>Anthozoa</taxon>
        <taxon>Hexacorallia</taxon>
        <taxon>Scleractinia</taxon>
        <taxon>Astrocoeniina</taxon>
        <taxon>Acroporidae</taxon>
        <taxon>Acropora</taxon>
    </lineage>
</organism>
<feature type="domain" description="Fe2OG dioxygenase" evidence="15">
    <location>
        <begin position="547"/>
        <end position="665"/>
    </location>
</feature>
<evidence type="ECO:0000256" key="7">
    <source>
        <dbReference type="ARBA" id="ARBA00022737"/>
    </source>
</evidence>
<evidence type="ECO:0000256" key="10">
    <source>
        <dbReference type="ARBA" id="ARBA00022964"/>
    </source>
</evidence>
<dbReference type="InterPro" id="IPR006620">
    <property type="entry name" value="Pro_4_hyd_alph"/>
</dbReference>
<accession>A0AAD9QW25</accession>
<comment type="caution">
    <text evidence="16">The sequence shown here is derived from an EMBL/GenBank/DDBJ whole genome shotgun (WGS) entry which is preliminary data.</text>
</comment>
<dbReference type="SMART" id="SM00702">
    <property type="entry name" value="P4Hc"/>
    <property type="match status" value="1"/>
</dbReference>
<evidence type="ECO:0000256" key="2">
    <source>
        <dbReference type="ARBA" id="ARBA00001962"/>
    </source>
</evidence>
<dbReference type="AlphaFoldDB" id="A0AAD9QW25"/>
<dbReference type="PANTHER" id="PTHR14049">
    <property type="entry name" value="LEPRECAN 1"/>
    <property type="match status" value="1"/>
</dbReference>
<protein>
    <recommendedName>
        <fullName evidence="4">procollagen-proline 3-dioxygenase</fullName>
        <ecNumber evidence="4">1.14.11.7</ecNumber>
    </recommendedName>
</protein>
<dbReference type="Pfam" id="PF23557">
    <property type="entry name" value="TPR_leprecan"/>
    <property type="match status" value="1"/>
</dbReference>
<evidence type="ECO:0000256" key="3">
    <source>
        <dbReference type="ARBA" id="ARBA00006487"/>
    </source>
</evidence>
<evidence type="ECO:0000256" key="5">
    <source>
        <dbReference type="ARBA" id="ARBA00022723"/>
    </source>
</evidence>
<evidence type="ECO:0000256" key="13">
    <source>
        <dbReference type="ARBA" id="ARBA00023180"/>
    </source>
</evidence>
<evidence type="ECO:0000256" key="14">
    <source>
        <dbReference type="SAM" id="SignalP"/>
    </source>
</evidence>
<dbReference type="Proteomes" id="UP001249851">
    <property type="component" value="Unassembled WGS sequence"/>
</dbReference>
<dbReference type="InterPro" id="IPR039575">
    <property type="entry name" value="P3H"/>
</dbReference>
<keyword evidence="7" id="KW-0677">Repeat</keyword>
<dbReference type="PROSITE" id="PS51471">
    <property type="entry name" value="FE2OG_OXY"/>
    <property type="match status" value="1"/>
</dbReference>
<evidence type="ECO:0000256" key="12">
    <source>
        <dbReference type="ARBA" id="ARBA00023004"/>
    </source>
</evidence>
<comment type="cofactor">
    <cofactor evidence="2">
        <name>Fe cation</name>
        <dbReference type="ChEBI" id="CHEBI:24875"/>
    </cofactor>
</comment>
<feature type="signal peptide" evidence="14">
    <location>
        <begin position="1"/>
        <end position="21"/>
    </location>
</feature>
<evidence type="ECO:0000256" key="1">
    <source>
        <dbReference type="ARBA" id="ARBA00001961"/>
    </source>
</evidence>
<name>A0AAD9QW25_ACRCE</name>
<dbReference type="InterPro" id="IPR056585">
    <property type="entry name" value="Leprecan_dom"/>
</dbReference>
<evidence type="ECO:0000313" key="16">
    <source>
        <dbReference type="EMBL" id="KAK2568470.1"/>
    </source>
</evidence>
<keyword evidence="9" id="KW-0256">Endoplasmic reticulum</keyword>
<evidence type="ECO:0000256" key="6">
    <source>
        <dbReference type="ARBA" id="ARBA00022729"/>
    </source>
</evidence>
<gene>
    <name evidence="16" type="ORF">P5673_007520</name>
</gene>
<evidence type="ECO:0000313" key="17">
    <source>
        <dbReference type="Proteomes" id="UP001249851"/>
    </source>
</evidence>
<keyword evidence="12" id="KW-0408">Iron</keyword>
<keyword evidence="11" id="KW-0560">Oxidoreductase</keyword>
<dbReference type="InterPro" id="IPR044862">
    <property type="entry name" value="Pro_4_hyd_alph_FE2OG_OXY"/>
</dbReference>
<dbReference type="EMBL" id="JARQWQ010000012">
    <property type="protein sequence ID" value="KAK2568470.1"/>
    <property type="molecule type" value="Genomic_DNA"/>
</dbReference>
<reference evidence="16" key="2">
    <citation type="journal article" date="2023" name="Science">
        <title>Genomic signatures of disease resistance in endangered staghorn corals.</title>
        <authorList>
            <person name="Vollmer S.V."/>
            <person name="Selwyn J.D."/>
            <person name="Despard B.A."/>
            <person name="Roesel C.L."/>
        </authorList>
    </citation>
    <scope>NUCLEOTIDE SEQUENCE</scope>
    <source>
        <strain evidence="16">K2</strain>
    </source>
</reference>
<evidence type="ECO:0000256" key="4">
    <source>
        <dbReference type="ARBA" id="ARBA00012262"/>
    </source>
</evidence>
<comment type="cofactor">
    <cofactor evidence="1">
        <name>L-ascorbate</name>
        <dbReference type="ChEBI" id="CHEBI:38290"/>
    </cofactor>
</comment>
<dbReference type="GO" id="GO:0005506">
    <property type="term" value="F:iron ion binding"/>
    <property type="evidence" value="ECO:0007669"/>
    <property type="project" value="InterPro"/>
</dbReference>
<dbReference type="GO" id="GO:0032963">
    <property type="term" value="P:collagen metabolic process"/>
    <property type="evidence" value="ECO:0007669"/>
    <property type="project" value="InterPro"/>
</dbReference>
<dbReference type="InterPro" id="IPR005123">
    <property type="entry name" value="Oxoglu/Fe-dep_dioxygenase_dom"/>
</dbReference>
<dbReference type="Gene3D" id="2.60.120.620">
    <property type="entry name" value="q2cbj1_9rhob like domain"/>
    <property type="match status" value="1"/>
</dbReference>
<keyword evidence="10" id="KW-0223">Dioxygenase</keyword>
<keyword evidence="8" id="KW-0802">TPR repeat</keyword>
<dbReference type="GO" id="GO:0019797">
    <property type="term" value="F:procollagen-proline 3-dioxygenase activity"/>
    <property type="evidence" value="ECO:0007669"/>
    <property type="project" value="UniProtKB-EC"/>
</dbReference>
<dbReference type="Gene3D" id="1.25.40.10">
    <property type="entry name" value="Tetratricopeptide repeat domain"/>
    <property type="match status" value="2"/>
</dbReference>
<comment type="similarity">
    <text evidence="3">Belongs to the leprecan family.</text>
</comment>
<proteinExistence type="inferred from homology"/>
<dbReference type="Pfam" id="PF13640">
    <property type="entry name" value="2OG-FeII_Oxy_3"/>
    <property type="match status" value="1"/>
</dbReference>
<keyword evidence="17" id="KW-1185">Reference proteome</keyword>